<dbReference type="OMA" id="FEFHIYL"/>
<evidence type="ECO:0000313" key="3">
    <source>
        <dbReference type="Proteomes" id="UP000624244"/>
    </source>
</evidence>
<evidence type="ECO:0000256" key="1">
    <source>
        <dbReference type="SAM" id="MobiDB-lite"/>
    </source>
</evidence>
<reference evidence="2" key="1">
    <citation type="submission" date="2019-11" db="EMBL/GenBank/DDBJ databases">
        <title>Bipolaris sorokiniana Genome sequencing.</title>
        <authorList>
            <person name="Wang H."/>
        </authorList>
    </citation>
    <scope>NUCLEOTIDE SEQUENCE</scope>
</reference>
<proteinExistence type="predicted"/>
<name>A0A8H5ZQX5_COCSA</name>
<feature type="compositionally biased region" description="Pro residues" evidence="1">
    <location>
        <begin position="38"/>
        <end position="48"/>
    </location>
</feature>
<dbReference type="Proteomes" id="UP000624244">
    <property type="component" value="Unassembled WGS sequence"/>
</dbReference>
<comment type="caution">
    <text evidence="2">The sequence shown here is derived from an EMBL/GenBank/DDBJ whole genome shotgun (WGS) entry which is preliminary data.</text>
</comment>
<feature type="region of interest" description="Disordered" evidence="1">
    <location>
        <begin position="1"/>
        <end position="61"/>
    </location>
</feature>
<dbReference type="AlphaFoldDB" id="A0A8H5ZQX5"/>
<protein>
    <submittedName>
        <fullName evidence="2">Uncharacterized protein</fullName>
    </submittedName>
</protein>
<accession>A0A8H5ZQX5</accession>
<dbReference type="EMBL" id="WNKQ01000001">
    <property type="protein sequence ID" value="KAF5853752.1"/>
    <property type="molecule type" value="Genomic_DNA"/>
</dbReference>
<sequence length="168" mass="19246">MPMNRPNIRGIGRPVGRQARRTRRGNLQPSWTALPPSTRVPPPPPSDPPSSSRTDSPPPPLRIIPMGLARELQEDIDRIWSSLSQRALLITSLMRAGNSDFATVNRHIQAYIFEFHIYLRASSDVKVAEELERNFYQWWSTLSPAEQQERLSLAQDMAPRRWPAKAWL</sequence>
<organism evidence="2 3">
    <name type="scientific">Cochliobolus sativus</name>
    <name type="common">Common root rot and spot blotch fungus</name>
    <name type="synonym">Bipolaris sorokiniana</name>
    <dbReference type="NCBI Taxonomy" id="45130"/>
    <lineage>
        <taxon>Eukaryota</taxon>
        <taxon>Fungi</taxon>
        <taxon>Dikarya</taxon>
        <taxon>Ascomycota</taxon>
        <taxon>Pezizomycotina</taxon>
        <taxon>Dothideomycetes</taxon>
        <taxon>Pleosporomycetidae</taxon>
        <taxon>Pleosporales</taxon>
        <taxon>Pleosporineae</taxon>
        <taxon>Pleosporaceae</taxon>
        <taxon>Bipolaris</taxon>
    </lineage>
</organism>
<gene>
    <name evidence="2" type="ORF">GGP41_006544</name>
</gene>
<evidence type="ECO:0000313" key="2">
    <source>
        <dbReference type="EMBL" id="KAF5853752.1"/>
    </source>
</evidence>